<reference evidence="5 6" key="1">
    <citation type="submission" date="2023-06" db="EMBL/GenBank/DDBJ databases">
        <title>Aquibacillus rhizosphaerae LR5S19.</title>
        <authorList>
            <person name="Sun J.-Q."/>
        </authorList>
    </citation>
    <scope>NUCLEOTIDE SEQUENCE [LARGE SCALE GENOMIC DNA]</scope>
    <source>
        <strain evidence="5 6">LR5S19</strain>
    </source>
</reference>
<keyword evidence="1" id="KW-0805">Transcription regulation</keyword>
<evidence type="ECO:0000256" key="1">
    <source>
        <dbReference type="ARBA" id="ARBA00023015"/>
    </source>
</evidence>
<dbReference type="SUPFAM" id="SSF46894">
    <property type="entry name" value="C-terminal effector domain of the bipartite response regulators"/>
    <property type="match status" value="1"/>
</dbReference>
<evidence type="ECO:0000256" key="2">
    <source>
        <dbReference type="ARBA" id="ARBA00023125"/>
    </source>
</evidence>
<dbReference type="InterPro" id="IPR000792">
    <property type="entry name" value="Tscrpt_reg_LuxR_C"/>
</dbReference>
<evidence type="ECO:0000259" key="4">
    <source>
        <dbReference type="PROSITE" id="PS50043"/>
    </source>
</evidence>
<keyword evidence="3" id="KW-0804">Transcription</keyword>
<dbReference type="PRINTS" id="PR00038">
    <property type="entry name" value="HTHLUXR"/>
</dbReference>
<accession>A0ABT7LBG9</accession>
<evidence type="ECO:0000313" key="6">
    <source>
        <dbReference type="Proteomes" id="UP001235343"/>
    </source>
</evidence>
<name>A0ABT7LBG9_9BACI</name>
<protein>
    <submittedName>
        <fullName evidence="5">LuxR C-terminal-related transcriptional regulator</fullName>
    </submittedName>
</protein>
<comment type="caution">
    <text evidence="5">The sequence shown here is derived from an EMBL/GenBank/DDBJ whole genome shotgun (WGS) entry which is preliminary data.</text>
</comment>
<dbReference type="InterPro" id="IPR016032">
    <property type="entry name" value="Sig_transdc_resp-reg_C-effctor"/>
</dbReference>
<feature type="domain" description="HTH luxR-type" evidence="4">
    <location>
        <begin position="94"/>
        <end position="159"/>
    </location>
</feature>
<dbReference type="Pfam" id="PF00196">
    <property type="entry name" value="GerE"/>
    <property type="match status" value="1"/>
</dbReference>
<gene>
    <name evidence="5" type="ORF">QQS35_22490</name>
</gene>
<evidence type="ECO:0000256" key="3">
    <source>
        <dbReference type="ARBA" id="ARBA00023163"/>
    </source>
</evidence>
<proteinExistence type="predicted"/>
<dbReference type="InterPro" id="IPR036388">
    <property type="entry name" value="WH-like_DNA-bd_sf"/>
</dbReference>
<dbReference type="Gene3D" id="1.10.10.10">
    <property type="entry name" value="Winged helix-like DNA-binding domain superfamily/Winged helix DNA-binding domain"/>
    <property type="match status" value="1"/>
</dbReference>
<sequence length="161" mass="18820">MINVNSEIVKKECKEYFMNNPYSIETINSLSRKIGRNETEIKNVIVSLKKDNLIINVNKGSELYYKKNNLNATKHPIKHETLSFSTIKILEDKEKDVITNLTNRESEVFHCLLKGYSSNQIAEQLFITNHTVKNHVTNIYRKLQVSDRAKLIAKYYRLIRS</sequence>
<organism evidence="5 6">
    <name type="scientific">Aquibacillus rhizosphaerae</name>
    <dbReference type="NCBI Taxonomy" id="3051431"/>
    <lineage>
        <taxon>Bacteria</taxon>
        <taxon>Bacillati</taxon>
        <taxon>Bacillota</taxon>
        <taxon>Bacilli</taxon>
        <taxon>Bacillales</taxon>
        <taxon>Bacillaceae</taxon>
        <taxon>Aquibacillus</taxon>
    </lineage>
</organism>
<dbReference type="PROSITE" id="PS50043">
    <property type="entry name" value="HTH_LUXR_2"/>
    <property type="match status" value="1"/>
</dbReference>
<dbReference type="EMBL" id="JASTZU010000063">
    <property type="protein sequence ID" value="MDL4843210.1"/>
    <property type="molecule type" value="Genomic_DNA"/>
</dbReference>
<dbReference type="PROSITE" id="PS00622">
    <property type="entry name" value="HTH_LUXR_1"/>
    <property type="match status" value="1"/>
</dbReference>
<dbReference type="Proteomes" id="UP001235343">
    <property type="component" value="Unassembled WGS sequence"/>
</dbReference>
<evidence type="ECO:0000313" key="5">
    <source>
        <dbReference type="EMBL" id="MDL4843210.1"/>
    </source>
</evidence>
<dbReference type="CDD" id="cd06170">
    <property type="entry name" value="LuxR_C_like"/>
    <property type="match status" value="1"/>
</dbReference>
<keyword evidence="6" id="KW-1185">Reference proteome</keyword>
<dbReference type="RefSeq" id="WP_285934508.1">
    <property type="nucleotide sequence ID" value="NZ_JASTZU010000063.1"/>
</dbReference>
<dbReference type="SMART" id="SM00421">
    <property type="entry name" value="HTH_LUXR"/>
    <property type="match status" value="1"/>
</dbReference>
<keyword evidence="2" id="KW-0238">DNA-binding</keyword>
<dbReference type="PANTHER" id="PTHR44688">
    <property type="entry name" value="DNA-BINDING TRANSCRIPTIONAL ACTIVATOR DEVR_DOSR"/>
    <property type="match status" value="1"/>
</dbReference>
<dbReference type="PANTHER" id="PTHR44688:SF16">
    <property type="entry name" value="DNA-BINDING TRANSCRIPTIONAL ACTIVATOR DEVR_DOSR"/>
    <property type="match status" value="1"/>
</dbReference>